<dbReference type="Pfam" id="PF01212">
    <property type="entry name" value="Beta_elim_lyase"/>
    <property type="match status" value="1"/>
</dbReference>
<dbReference type="FunFam" id="3.40.640.10:FF:000030">
    <property type="entry name" value="Low-specificity L-threonine aldolase"/>
    <property type="match status" value="1"/>
</dbReference>
<dbReference type="EC" id="4.1.2.49" evidence="7"/>
<dbReference type="PANTHER" id="PTHR48097:SF9">
    <property type="entry name" value="L-THREONINE ALDOLASE"/>
    <property type="match status" value="1"/>
</dbReference>
<dbReference type="CDD" id="cd06502">
    <property type="entry name" value="TA_like"/>
    <property type="match status" value="1"/>
</dbReference>
<comment type="caution">
    <text evidence="7">The sequence shown here is derived from an EMBL/GenBank/DDBJ whole genome shotgun (WGS) entry which is preliminary data.</text>
</comment>
<reference evidence="7 8" key="1">
    <citation type="journal article" date="2021" name="bioRxiv">
        <title>Unique metabolic strategies in Hadean analogues reveal hints for primordial physiology.</title>
        <authorList>
            <person name="Nobu M.K."/>
            <person name="Nakai R."/>
            <person name="Tamazawa S."/>
            <person name="Mori H."/>
            <person name="Toyoda A."/>
            <person name="Ijiri A."/>
            <person name="Suzuki S."/>
            <person name="Kurokawa K."/>
            <person name="Kamagata Y."/>
            <person name="Tamaki H."/>
        </authorList>
    </citation>
    <scope>NUCLEOTIDE SEQUENCE [LARGE SCALE GENOMIC DNA]</scope>
    <source>
        <strain evidence="7">BS525</strain>
    </source>
</reference>
<dbReference type="AlphaFoldDB" id="A0A9E2BIR4"/>
<dbReference type="Proteomes" id="UP000811545">
    <property type="component" value="Unassembled WGS sequence"/>
</dbReference>
<evidence type="ECO:0000256" key="5">
    <source>
        <dbReference type="PIRSR" id="PIRSR017617-1"/>
    </source>
</evidence>
<evidence type="ECO:0000256" key="3">
    <source>
        <dbReference type="ARBA" id="ARBA00022898"/>
    </source>
</evidence>
<dbReference type="GO" id="GO:0006567">
    <property type="term" value="P:L-threonine catabolic process"/>
    <property type="evidence" value="ECO:0007669"/>
    <property type="project" value="TreeGrafter"/>
</dbReference>
<sequence length="343" mass="37702">MEIIDFRSDTVTTPTPEMREAMYYSKVGDDVYEEDPTVTELEQLGATLLGKEAGLFLPSGTMGNQVAVMSWTKRGNEVILEAESHMYYFEVGGLAVLSGVQVRTVKGERGVMNPEEVERAIRPSNIHFPETALICLENTHNRGGGKVVPLDNMRAIYEVAKKYNLPVHLDGARIFNASIYLGLEASELAKYTDSVMFCLSKGLSAPIGSLLVGSSPFIKIARKYRKMLGGGMRQVGVIASAGVVALKTMINRLKEDHDNAKLLAEGLQEIPYLKVDPSEVETNMVILKVVGSNISANALEQTLNQEGIFCNATSSSTIRLVTHKDINRQQILRSIDIFKGLKF</sequence>
<dbReference type="NCBIfam" id="NF041359">
    <property type="entry name" value="GntG_guanitoxin"/>
    <property type="match status" value="1"/>
</dbReference>
<dbReference type="InterPro" id="IPR023603">
    <property type="entry name" value="Low_specificity_L-TA-like"/>
</dbReference>
<evidence type="ECO:0000313" key="8">
    <source>
        <dbReference type="Proteomes" id="UP000811545"/>
    </source>
</evidence>
<dbReference type="GO" id="GO:0005829">
    <property type="term" value="C:cytosol"/>
    <property type="evidence" value="ECO:0007669"/>
    <property type="project" value="TreeGrafter"/>
</dbReference>
<dbReference type="InterPro" id="IPR015421">
    <property type="entry name" value="PyrdxlP-dep_Trfase_major"/>
</dbReference>
<dbReference type="PANTHER" id="PTHR48097">
    <property type="entry name" value="L-THREONINE ALDOLASE-RELATED"/>
    <property type="match status" value="1"/>
</dbReference>
<comment type="cofactor">
    <cofactor evidence="1">
        <name>pyridoxal 5'-phosphate</name>
        <dbReference type="ChEBI" id="CHEBI:597326"/>
    </cofactor>
</comment>
<feature type="domain" description="Aromatic amino acid beta-eliminating lyase/threonine aldolase" evidence="6">
    <location>
        <begin position="5"/>
        <end position="288"/>
    </location>
</feature>
<dbReference type="InterPro" id="IPR015424">
    <property type="entry name" value="PyrdxlP-dep_Trfase"/>
</dbReference>
<dbReference type="InterPro" id="IPR001597">
    <property type="entry name" value="ArAA_b-elim_lyase/Thr_aldolase"/>
</dbReference>
<name>A0A9E2BIR4_PSYF1</name>
<dbReference type="NCBIfam" id="NF007825">
    <property type="entry name" value="PRK10534.1"/>
    <property type="match status" value="1"/>
</dbReference>
<organism evidence="7 8">
    <name type="scientific">Psychracetigena formicireducens</name>
    <dbReference type="NCBI Taxonomy" id="2986056"/>
    <lineage>
        <taxon>Bacteria</taxon>
        <taxon>Bacillati</taxon>
        <taxon>Candidatus Lithacetigenota</taxon>
        <taxon>Candidatus Psychracetigena</taxon>
    </lineage>
</organism>
<proteinExistence type="inferred from homology"/>
<dbReference type="GO" id="GO:0006545">
    <property type="term" value="P:glycine biosynthetic process"/>
    <property type="evidence" value="ECO:0007669"/>
    <property type="project" value="TreeGrafter"/>
</dbReference>
<dbReference type="PIRSF" id="PIRSF017617">
    <property type="entry name" value="Thr_aldolase"/>
    <property type="match status" value="1"/>
</dbReference>
<accession>A0A9E2BIR4</accession>
<dbReference type="Gene3D" id="3.40.640.10">
    <property type="entry name" value="Type I PLP-dependent aspartate aminotransferase-like (Major domain)"/>
    <property type="match status" value="1"/>
</dbReference>
<dbReference type="FunFam" id="3.90.1150.10:FF:000041">
    <property type="entry name" value="Low-specificity L-threonine aldolase"/>
    <property type="match status" value="1"/>
</dbReference>
<protein>
    <submittedName>
        <fullName evidence="7">L-allo-threonine aldolase</fullName>
        <ecNumber evidence="7">4.1.2.49</ecNumber>
    </submittedName>
</protein>
<gene>
    <name evidence="7" type="primary">ltaA</name>
    <name evidence="7" type="ORF">DDT42_00751</name>
</gene>
<keyword evidence="3" id="KW-0663">Pyridoxal phosphate</keyword>
<dbReference type="SUPFAM" id="SSF53383">
    <property type="entry name" value="PLP-dependent transferases"/>
    <property type="match status" value="1"/>
</dbReference>
<evidence type="ECO:0000256" key="4">
    <source>
        <dbReference type="ARBA" id="ARBA00023239"/>
    </source>
</evidence>
<evidence type="ECO:0000256" key="1">
    <source>
        <dbReference type="ARBA" id="ARBA00001933"/>
    </source>
</evidence>
<dbReference type="InterPro" id="IPR015422">
    <property type="entry name" value="PyrdxlP-dep_Trfase_small"/>
</dbReference>
<keyword evidence="4 7" id="KW-0456">Lyase</keyword>
<comment type="similarity">
    <text evidence="2">Belongs to the threonine aldolase family.</text>
</comment>
<evidence type="ECO:0000313" key="7">
    <source>
        <dbReference type="EMBL" id="MBT9144895.1"/>
    </source>
</evidence>
<evidence type="ECO:0000259" key="6">
    <source>
        <dbReference type="Pfam" id="PF01212"/>
    </source>
</evidence>
<evidence type="ECO:0000256" key="2">
    <source>
        <dbReference type="ARBA" id="ARBA00006966"/>
    </source>
</evidence>
<feature type="modified residue" description="N6-(pyridoxal phosphate)lysine" evidence="5">
    <location>
        <position position="201"/>
    </location>
</feature>
<dbReference type="GO" id="GO:0008732">
    <property type="term" value="F:L-allo-threonine aldolase activity"/>
    <property type="evidence" value="ECO:0007669"/>
    <property type="project" value="UniProtKB-EC"/>
</dbReference>
<dbReference type="EMBL" id="QLTW01000030">
    <property type="protein sequence ID" value="MBT9144895.1"/>
    <property type="molecule type" value="Genomic_DNA"/>
</dbReference>
<dbReference type="Gene3D" id="3.90.1150.10">
    <property type="entry name" value="Aspartate Aminotransferase, domain 1"/>
    <property type="match status" value="1"/>
</dbReference>